<sequence>MKTNHQIAADVGYRLKEWRLRRQHYTGQLCRQEDVAKAVGIAQATYSRIESGKALMNLGQMLDLCEYFDGDVWQLLDAGGSIRGYLSHRKEQKKLNQQG</sequence>
<feature type="domain" description="HTH cro/C1-type" evidence="1">
    <location>
        <begin position="32"/>
        <end position="75"/>
    </location>
</feature>
<organism evidence="2 3">
    <name type="scientific">Bowmanella yangjiangensis</name>
    <dbReference type="NCBI Taxonomy" id="2811230"/>
    <lineage>
        <taxon>Bacteria</taxon>
        <taxon>Pseudomonadati</taxon>
        <taxon>Pseudomonadota</taxon>
        <taxon>Gammaproteobacteria</taxon>
        <taxon>Alteromonadales</taxon>
        <taxon>Alteromonadaceae</taxon>
        <taxon>Bowmanella</taxon>
    </lineage>
</organism>
<protein>
    <submittedName>
        <fullName evidence="2">Helix-turn-helix transcriptional regulator</fullName>
    </submittedName>
</protein>
<reference evidence="2 3" key="1">
    <citation type="submission" date="2021-03" db="EMBL/GenBank/DDBJ databases">
        <title>novel species isolated from a fishpond in China.</title>
        <authorList>
            <person name="Lu H."/>
            <person name="Cai Z."/>
        </authorList>
    </citation>
    <scope>NUCLEOTIDE SEQUENCE [LARGE SCALE GENOMIC DNA]</scope>
    <source>
        <strain evidence="2 3">Y57</strain>
    </source>
</reference>
<dbReference type="SMART" id="SM00530">
    <property type="entry name" value="HTH_XRE"/>
    <property type="match status" value="1"/>
</dbReference>
<name>A0ABS3CWJ5_9ALTE</name>
<gene>
    <name evidence="2" type="ORF">J0A65_11610</name>
</gene>
<dbReference type="RefSeq" id="WP_206594355.1">
    <property type="nucleotide sequence ID" value="NZ_JAFKCS010000010.1"/>
</dbReference>
<accession>A0ABS3CWJ5</accession>
<dbReference type="Pfam" id="PF13560">
    <property type="entry name" value="HTH_31"/>
    <property type="match status" value="1"/>
</dbReference>
<evidence type="ECO:0000313" key="3">
    <source>
        <dbReference type="Proteomes" id="UP000663992"/>
    </source>
</evidence>
<evidence type="ECO:0000259" key="1">
    <source>
        <dbReference type="PROSITE" id="PS50943"/>
    </source>
</evidence>
<comment type="caution">
    <text evidence="2">The sequence shown here is derived from an EMBL/GenBank/DDBJ whole genome shotgun (WGS) entry which is preliminary data.</text>
</comment>
<dbReference type="CDD" id="cd00093">
    <property type="entry name" value="HTH_XRE"/>
    <property type="match status" value="1"/>
</dbReference>
<dbReference type="InterPro" id="IPR001387">
    <property type="entry name" value="Cro/C1-type_HTH"/>
</dbReference>
<dbReference type="Proteomes" id="UP000663992">
    <property type="component" value="Unassembled WGS sequence"/>
</dbReference>
<proteinExistence type="predicted"/>
<dbReference type="PROSITE" id="PS50943">
    <property type="entry name" value="HTH_CROC1"/>
    <property type="match status" value="1"/>
</dbReference>
<dbReference type="SUPFAM" id="SSF47413">
    <property type="entry name" value="lambda repressor-like DNA-binding domains"/>
    <property type="match status" value="1"/>
</dbReference>
<evidence type="ECO:0000313" key="2">
    <source>
        <dbReference type="EMBL" id="MBN7820516.1"/>
    </source>
</evidence>
<keyword evidence="3" id="KW-1185">Reference proteome</keyword>
<dbReference type="EMBL" id="JAFKCS010000010">
    <property type="protein sequence ID" value="MBN7820516.1"/>
    <property type="molecule type" value="Genomic_DNA"/>
</dbReference>
<dbReference type="InterPro" id="IPR010982">
    <property type="entry name" value="Lambda_DNA-bd_dom_sf"/>
</dbReference>
<dbReference type="Gene3D" id="1.10.260.40">
    <property type="entry name" value="lambda repressor-like DNA-binding domains"/>
    <property type="match status" value="1"/>
</dbReference>